<organism evidence="2">
    <name type="scientific">Percolomonas cosmopolitus</name>
    <dbReference type="NCBI Taxonomy" id="63605"/>
    <lineage>
        <taxon>Eukaryota</taxon>
        <taxon>Discoba</taxon>
        <taxon>Heterolobosea</taxon>
        <taxon>Tetramitia</taxon>
        <taxon>Eutetramitia</taxon>
        <taxon>Percolomonadidae</taxon>
        <taxon>Percolomonas</taxon>
    </lineage>
</organism>
<name>A0A7S1KPV7_9EUKA</name>
<feature type="compositionally biased region" description="Low complexity" evidence="1">
    <location>
        <begin position="1"/>
        <end position="16"/>
    </location>
</feature>
<gene>
    <name evidence="2" type="ORF">PCOS0759_LOCUS3659</name>
</gene>
<dbReference type="AlphaFoldDB" id="A0A7S1KPV7"/>
<feature type="compositionally biased region" description="Basic residues" evidence="1">
    <location>
        <begin position="181"/>
        <end position="192"/>
    </location>
</feature>
<feature type="region of interest" description="Disordered" evidence="1">
    <location>
        <begin position="119"/>
        <end position="209"/>
    </location>
</feature>
<accession>A0A7S1KPV7</accession>
<feature type="region of interest" description="Disordered" evidence="1">
    <location>
        <begin position="69"/>
        <end position="93"/>
    </location>
</feature>
<dbReference type="EMBL" id="HBGD01004420">
    <property type="protein sequence ID" value="CAD9080419.1"/>
    <property type="molecule type" value="Transcribed_RNA"/>
</dbReference>
<feature type="region of interest" description="Disordered" evidence="1">
    <location>
        <begin position="1"/>
        <end position="52"/>
    </location>
</feature>
<proteinExistence type="predicted"/>
<sequence>MPSSKRSSKSSNPPASFDKNKSTTLSIPSSEKPAKIPPSKRSNHGNLSSNTKSLSFMANSSLRSGLAGLSAHSLHKSRQFSTHSKNPFAGNLKPQRIFNVLEKDDMIIPNKSALLRKQFGDIPSLKNKETEQDENNAQDRKLQKKQDRFFGVDSQQQRKKKQGAPEKSSNDENDRLQPLRTSKKNAGKRKRGSGSDNRRQSNKRRKKSE</sequence>
<feature type="compositionally biased region" description="Basic residues" evidence="1">
    <location>
        <begin position="200"/>
        <end position="209"/>
    </location>
</feature>
<reference evidence="2" key="1">
    <citation type="submission" date="2021-01" db="EMBL/GenBank/DDBJ databases">
        <authorList>
            <person name="Corre E."/>
            <person name="Pelletier E."/>
            <person name="Niang G."/>
            <person name="Scheremetjew M."/>
            <person name="Finn R."/>
            <person name="Kale V."/>
            <person name="Holt S."/>
            <person name="Cochrane G."/>
            <person name="Meng A."/>
            <person name="Brown T."/>
            <person name="Cohen L."/>
        </authorList>
    </citation>
    <scope>NUCLEOTIDE SEQUENCE</scope>
    <source>
        <strain evidence="2">WS</strain>
    </source>
</reference>
<feature type="compositionally biased region" description="Basic and acidic residues" evidence="1">
    <location>
        <begin position="137"/>
        <end position="150"/>
    </location>
</feature>
<protein>
    <submittedName>
        <fullName evidence="2">Uncharacterized protein</fullName>
    </submittedName>
</protein>
<evidence type="ECO:0000313" key="2">
    <source>
        <dbReference type="EMBL" id="CAD9080419.1"/>
    </source>
</evidence>
<feature type="compositionally biased region" description="Basic and acidic residues" evidence="1">
    <location>
        <begin position="168"/>
        <end position="177"/>
    </location>
</feature>
<evidence type="ECO:0000256" key="1">
    <source>
        <dbReference type="SAM" id="MobiDB-lite"/>
    </source>
</evidence>